<dbReference type="Pfam" id="PF18975">
    <property type="entry name" value="DUF5711"/>
    <property type="match status" value="1"/>
</dbReference>
<dbReference type="EMBL" id="JACEGA010000001">
    <property type="protein sequence ID" value="MBB2184598.1"/>
    <property type="molecule type" value="Genomic_DNA"/>
</dbReference>
<dbReference type="Proteomes" id="UP000574276">
    <property type="component" value="Unassembled WGS sequence"/>
</dbReference>
<gene>
    <name evidence="2" type="ORF">H0486_17130</name>
</gene>
<protein>
    <recommendedName>
        <fullName evidence="4">6-bladed beta-propeller</fullName>
    </recommendedName>
</protein>
<sequence>MAKEIDEQSLREYGRRKRRVRRIRNLIILVLLLIIAIVGAIYLYKLNNKDYHSFEEIKSIENTGENVVGYLNYGNAVIRYSRDGAVAIDKDGSLIWNGSYEMLNPIVDTCGKYVVIADQNNKLIHIFNEKGAVSSIPTLYNILKVEIASQGVVAALMEEGDTNYIILYDTDGTVLGEKETYVSKEGFPIDITLSDDGEKLVTSYLSTTKGEIINTVAFLNFGEVGQNYTGRFVGGYEFEDMIIPKSVFLDNDTVCVFKEDGFLIYSMPEIPNLIYEENLDGTIKSILYDKEHIGIVLEESGTSSKRLLLYNNKGQRILERELTFDYHQIYLAGDEVIMHDNQSVIILKLNGKEKFRYTFDKNFTDIYPMNHLNRYFLVSDKKISTIALVE</sequence>
<keyword evidence="1" id="KW-0472">Membrane</keyword>
<dbReference type="AlphaFoldDB" id="A0A839K5G4"/>
<reference evidence="2 3" key="1">
    <citation type="submission" date="2020-07" db="EMBL/GenBank/DDBJ databases">
        <title>Characterization and genome sequencing of isolate MD1, a novel member within the family Lachnospiraceae.</title>
        <authorList>
            <person name="Rettenmaier R."/>
            <person name="Di Bello L."/>
            <person name="Zinser C."/>
            <person name="Scheitz K."/>
            <person name="Liebl W."/>
            <person name="Zverlov V."/>
        </authorList>
    </citation>
    <scope>NUCLEOTIDE SEQUENCE [LARGE SCALE GENOMIC DNA]</scope>
    <source>
        <strain evidence="2 3">MD1</strain>
    </source>
</reference>
<evidence type="ECO:0000313" key="3">
    <source>
        <dbReference type="Proteomes" id="UP000574276"/>
    </source>
</evidence>
<evidence type="ECO:0000313" key="2">
    <source>
        <dbReference type="EMBL" id="MBB2184598.1"/>
    </source>
</evidence>
<organism evidence="2 3">
    <name type="scientific">Variimorphobacter saccharofermentans</name>
    <dbReference type="NCBI Taxonomy" id="2755051"/>
    <lineage>
        <taxon>Bacteria</taxon>
        <taxon>Bacillati</taxon>
        <taxon>Bacillota</taxon>
        <taxon>Clostridia</taxon>
        <taxon>Lachnospirales</taxon>
        <taxon>Lachnospiraceae</taxon>
        <taxon>Variimorphobacter</taxon>
    </lineage>
</organism>
<evidence type="ECO:0008006" key="4">
    <source>
        <dbReference type="Google" id="ProtNLM"/>
    </source>
</evidence>
<keyword evidence="1" id="KW-1133">Transmembrane helix</keyword>
<name>A0A839K5G4_9FIRM</name>
<evidence type="ECO:0000256" key="1">
    <source>
        <dbReference type="SAM" id="Phobius"/>
    </source>
</evidence>
<dbReference type="InterPro" id="IPR043765">
    <property type="entry name" value="DUF5711"/>
</dbReference>
<dbReference type="RefSeq" id="WP_228354158.1">
    <property type="nucleotide sequence ID" value="NZ_JACEGA010000001.1"/>
</dbReference>
<keyword evidence="1" id="KW-0812">Transmembrane</keyword>
<dbReference type="SUPFAM" id="SSF75011">
    <property type="entry name" value="3-carboxy-cis,cis-mucoante lactonizing enzyme"/>
    <property type="match status" value="1"/>
</dbReference>
<keyword evidence="3" id="KW-1185">Reference proteome</keyword>
<proteinExistence type="predicted"/>
<accession>A0A839K5G4</accession>
<feature type="transmembrane region" description="Helical" evidence="1">
    <location>
        <begin position="25"/>
        <end position="44"/>
    </location>
</feature>
<comment type="caution">
    <text evidence="2">The sequence shown here is derived from an EMBL/GenBank/DDBJ whole genome shotgun (WGS) entry which is preliminary data.</text>
</comment>